<dbReference type="GO" id="GO:0033744">
    <property type="term" value="F:L-methionine:thioredoxin-disulfide S-oxidoreductase activity"/>
    <property type="evidence" value="ECO:0007669"/>
    <property type="project" value="RHEA"/>
</dbReference>
<dbReference type="Pfam" id="PF01625">
    <property type="entry name" value="PMSR"/>
    <property type="match status" value="1"/>
</dbReference>
<organism evidence="6 7">
    <name type="scientific">Advenella kashmirensis</name>
    <dbReference type="NCBI Taxonomy" id="310575"/>
    <lineage>
        <taxon>Bacteria</taxon>
        <taxon>Pseudomonadati</taxon>
        <taxon>Pseudomonadota</taxon>
        <taxon>Betaproteobacteria</taxon>
        <taxon>Burkholderiales</taxon>
        <taxon>Alcaligenaceae</taxon>
    </lineage>
</organism>
<feature type="domain" description="Peptide methionine sulphoxide reductase MsrA" evidence="5">
    <location>
        <begin position="33"/>
        <end position="182"/>
    </location>
</feature>
<feature type="active site" evidence="4">
    <location>
        <position position="39"/>
    </location>
</feature>
<dbReference type="PANTHER" id="PTHR43774">
    <property type="entry name" value="PEPTIDE METHIONINE SULFOXIDE REDUCTASE"/>
    <property type="match status" value="1"/>
</dbReference>
<evidence type="ECO:0000256" key="1">
    <source>
        <dbReference type="ARBA" id="ARBA00023002"/>
    </source>
</evidence>
<dbReference type="GO" id="GO:0008113">
    <property type="term" value="F:peptide-methionine (S)-S-oxide reductase activity"/>
    <property type="evidence" value="ECO:0007669"/>
    <property type="project" value="UniProtKB-UniRule"/>
</dbReference>
<gene>
    <name evidence="4 6" type="primary">msrA</name>
    <name evidence="6" type="ORF">DD666_16420</name>
</gene>
<sequence length="203" mass="22447">MCPALAATVSAGHRPGGRVLLKVNILTNQTEIAVLGSGCFWCSEAVFQQLQGVLSVQSGYCGGHVQNPSYEQVCGKDTGHIEVVRIEFDPAVIGYQDLLDIFFDTHDPTTPDRQGNDVGPQYASAIFWQSDEQKQTAAQVMAARQADFADPIVTKSLPAVPFWPAESYHDDYFIQHPNQSYCAFVISPKVEKFKKRYSDKLKS</sequence>
<dbReference type="Gene3D" id="3.30.1060.10">
    <property type="entry name" value="Peptide methionine sulphoxide reductase MsrA"/>
    <property type="match status" value="1"/>
</dbReference>
<dbReference type="AlphaFoldDB" id="A0A356LJ25"/>
<comment type="caution">
    <text evidence="6">The sequence shown here is derived from an EMBL/GenBank/DDBJ whole genome shotgun (WGS) entry which is preliminary data.</text>
</comment>
<dbReference type="InterPro" id="IPR002569">
    <property type="entry name" value="Met_Sox_Rdtase_MsrA_dom"/>
</dbReference>
<comment type="catalytic activity">
    <reaction evidence="2 4">
        <text>L-methionyl-[protein] + [thioredoxin]-disulfide + H2O = L-methionyl-(S)-S-oxide-[protein] + [thioredoxin]-dithiol</text>
        <dbReference type="Rhea" id="RHEA:14217"/>
        <dbReference type="Rhea" id="RHEA-COMP:10698"/>
        <dbReference type="Rhea" id="RHEA-COMP:10700"/>
        <dbReference type="Rhea" id="RHEA-COMP:12313"/>
        <dbReference type="Rhea" id="RHEA-COMP:12315"/>
        <dbReference type="ChEBI" id="CHEBI:15377"/>
        <dbReference type="ChEBI" id="CHEBI:16044"/>
        <dbReference type="ChEBI" id="CHEBI:29950"/>
        <dbReference type="ChEBI" id="CHEBI:44120"/>
        <dbReference type="ChEBI" id="CHEBI:50058"/>
        <dbReference type="EC" id="1.8.4.11"/>
    </reaction>
</comment>
<evidence type="ECO:0000256" key="4">
    <source>
        <dbReference type="HAMAP-Rule" id="MF_01401"/>
    </source>
</evidence>
<evidence type="ECO:0000313" key="7">
    <source>
        <dbReference type="Proteomes" id="UP000264036"/>
    </source>
</evidence>
<evidence type="ECO:0000259" key="5">
    <source>
        <dbReference type="Pfam" id="PF01625"/>
    </source>
</evidence>
<comment type="function">
    <text evidence="4">Has an important function as a repair enzyme for proteins that have been inactivated by oxidation. Catalyzes the reversible oxidation-reduction of methionine sulfoxide in proteins to methionine.</text>
</comment>
<comment type="similarity">
    <text evidence="4">Belongs to the MsrA Met sulfoxide reductase family.</text>
</comment>
<protein>
    <recommendedName>
        <fullName evidence="4">Peptide methionine sulfoxide reductase MsrA</fullName>
        <shortName evidence="4">Protein-methionine-S-oxide reductase</shortName>
        <ecNumber evidence="4">1.8.4.11</ecNumber>
    </recommendedName>
    <alternativeName>
        <fullName evidence="4">Peptide-methionine (S)-S-oxide reductase</fullName>
        <shortName evidence="4">Peptide Met(O) reductase</shortName>
    </alternativeName>
</protein>
<comment type="catalytic activity">
    <reaction evidence="3 4">
        <text>[thioredoxin]-disulfide + L-methionine + H2O = L-methionine (S)-S-oxide + [thioredoxin]-dithiol</text>
        <dbReference type="Rhea" id="RHEA:19993"/>
        <dbReference type="Rhea" id="RHEA-COMP:10698"/>
        <dbReference type="Rhea" id="RHEA-COMP:10700"/>
        <dbReference type="ChEBI" id="CHEBI:15377"/>
        <dbReference type="ChEBI" id="CHEBI:29950"/>
        <dbReference type="ChEBI" id="CHEBI:50058"/>
        <dbReference type="ChEBI" id="CHEBI:57844"/>
        <dbReference type="ChEBI" id="CHEBI:58772"/>
        <dbReference type="EC" id="1.8.4.11"/>
    </reaction>
</comment>
<accession>A0A356LJ25</accession>
<dbReference type="EMBL" id="DOEK01000034">
    <property type="protein sequence ID" value="HBP30986.1"/>
    <property type="molecule type" value="Genomic_DNA"/>
</dbReference>
<dbReference type="NCBIfam" id="TIGR00401">
    <property type="entry name" value="msrA"/>
    <property type="match status" value="1"/>
</dbReference>
<dbReference type="PANTHER" id="PTHR43774:SF1">
    <property type="entry name" value="PEPTIDE METHIONINE SULFOXIDE REDUCTASE MSRA 2"/>
    <property type="match status" value="1"/>
</dbReference>
<dbReference type="SUPFAM" id="SSF55068">
    <property type="entry name" value="Peptide methionine sulfoxide reductase"/>
    <property type="match status" value="1"/>
</dbReference>
<dbReference type="HAMAP" id="MF_01401">
    <property type="entry name" value="MsrA"/>
    <property type="match status" value="1"/>
</dbReference>
<evidence type="ECO:0000256" key="3">
    <source>
        <dbReference type="ARBA" id="ARBA00048782"/>
    </source>
</evidence>
<reference evidence="6 7" key="1">
    <citation type="journal article" date="2018" name="Nat. Biotechnol.">
        <title>A standardized bacterial taxonomy based on genome phylogeny substantially revises the tree of life.</title>
        <authorList>
            <person name="Parks D.H."/>
            <person name="Chuvochina M."/>
            <person name="Waite D.W."/>
            <person name="Rinke C."/>
            <person name="Skarshewski A."/>
            <person name="Chaumeil P.A."/>
            <person name="Hugenholtz P."/>
        </authorList>
    </citation>
    <scope>NUCLEOTIDE SEQUENCE [LARGE SCALE GENOMIC DNA]</scope>
    <source>
        <strain evidence="6">UBA10707</strain>
    </source>
</reference>
<dbReference type="EC" id="1.8.4.11" evidence="4"/>
<dbReference type="Proteomes" id="UP000264036">
    <property type="component" value="Unassembled WGS sequence"/>
</dbReference>
<proteinExistence type="inferred from homology"/>
<dbReference type="InterPro" id="IPR036509">
    <property type="entry name" value="Met_Sox_Rdtase_MsrA_sf"/>
</dbReference>
<evidence type="ECO:0000256" key="2">
    <source>
        <dbReference type="ARBA" id="ARBA00047806"/>
    </source>
</evidence>
<name>A0A356LJ25_9BURK</name>
<keyword evidence="1 4" id="KW-0560">Oxidoreductase</keyword>
<evidence type="ECO:0000313" key="6">
    <source>
        <dbReference type="EMBL" id="HBP30986.1"/>
    </source>
</evidence>